<accession>A0A2S7T3C7</accession>
<keyword evidence="2" id="KW-0732">Signal</keyword>
<gene>
    <name evidence="3" type="ORF">BST99_00410</name>
</gene>
<organism evidence="3 4">
    <name type="scientific">Aureicoccus marinus</name>
    <dbReference type="NCBI Taxonomy" id="754435"/>
    <lineage>
        <taxon>Bacteria</taxon>
        <taxon>Pseudomonadati</taxon>
        <taxon>Bacteroidota</taxon>
        <taxon>Flavobacteriia</taxon>
        <taxon>Flavobacteriales</taxon>
        <taxon>Flavobacteriaceae</taxon>
        <taxon>Aureicoccus</taxon>
    </lineage>
</organism>
<proteinExistence type="predicted"/>
<comment type="caution">
    <text evidence="3">The sequence shown here is derived from an EMBL/GenBank/DDBJ whole genome shotgun (WGS) entry which is preliminary data.</text>
</comment>
<dbReference type="AlphaFoldDB" id="A0A2S7T3C7"/>
<name>A0A2S7T3C7_9FLAO</name>
<feature type="compositionally biased region" description="Pro residues" evidence="1">
    <location>
        <begin position="177"/>
        <end position="186"/>
    </location>
</feature>
<protein>
    <submittedName>
        <fullName evidence="3">Uncharacterized protein</fullName>
    </submittedName>
</protein>
<dbReference type="Proteomes" id="UP000239366">
    <property type="component" value="Unassembled WGS sequence"/>
</dbReference>
<feature type="chain" id="PRO_5015629350" evidence="2">
    <location>
        <begin position="19"/>
        <end position="276"/>
    </location>
</feature>
<evidence type="ECO:0000256" key="2">
    <source>
        <dbReference type="SAM" id="SignalP"/>
    </source>
</evidence>
<keyword evidence="4" id="KW-1185">Reference proteome</keyword>
<dbReference type="RefSeq" id="WP_105000043.1">
    <property type="nucleotide sequence ID" value="NZ_MQVX01000001.1"/>
</dbReference>
<dbReference type="EMBL" id="MQVX01000001">
    <property type="protein sequence ID" value="PQJ14409.1"/>
    <property type="molecule type" value="Genomic_DNA"/>
</dbReference>
<evidence type="ECO:0000256" key="1">
    <source>
        <dbReference type="SAM" id="MobiDB-lite"/>
    </source>
</evidence>
<feature type="region of interest" description="Disordered" evidence="1">
    <location>
        <begin position="150"/>
        <end position="189"/>
    </location>
</feature>
<sequence>MKQIAPLLALLVCGQILAQAELNDYKYFIVPKQFKVLKKPNEFKTSTLVKYLLVQNGMEGVYEDVQPAELIMNPCMAVQVELIDEKKFLNTQLSLQFLDCNKKEIYRTPLRKSSKKDFIEAYDDAIRKTFSPIAAMTYAYRGPQAPAVAEAVEEMPEAPEQPEQPPVVQKPSEASTTPPPPPPPPQKKLRANFKDDVVRLPEAELVAIKEGDAYKVLNEKQEVVFYLSATLKPDVYLMQRSEQRGLVFKSKGKWFMERLMDSGKHKVEWIEISFQN</sequence>
<dbReference type="OrthoDB" id="1274006at2"/>
<reference evidence="4" key="1">
    <citation type="submission" date="2016-11" db="EMBL/GenBank/DDBJ databases">
        <title>Trade-off between light-utilization and light-protection in marine flavobacteria.</title>
        <authorList>
            <person name="Kumagai Y."/>
            <person name="Yoshizawa S."/>
            <person name="Kogure K."/>
        </authorList>
    </citation>
    <scope>NUCLEOTIDE SEQUENCE [LARGE SCALE GENOMIC DNA]</scope>
    <source>
        <strain evidence="4">SG-18</strain>
    </source>
</reference>
<feature type="signal peptide" evidence="2">
    <location>
        <begin position="1"/>
        <end position="18"/>
    </location>
</feature>
<evidence type="ECO:0000313" key="3">
    <source>
        <dbReference type="EMBL" id="PQJ14409.1"/>
    </source>
</evidence>
<evidence type="ECO:0000313" key="4">
    <source>
        <dbReference type="Proteomes" id="UP000239366"/>
    </source>
</evidence>